<evidence type="ECO:0000313" key="1">
    <source>
        <dbReference type="EMBL" id="MBK0378607.1"/>
    </source>
</evidence>
<gene>
    <name evidence="1" type="ORF">I5M19_04780</name>
</gene>
<accession>A0A934UM80</accession>
<dbReference type="Proteomes" id="UP000613193">
    <property type="component" value="Unassembled WGS sequence"/>
</dbReference>
<dbReference type="RefSeq" id="WP_200064648.1">
    <property type="nucleotide sequence ID" value="NZ_JAEHFW010000001.1"/>
</dbReference>
<proteinExistence type="predicted"/>
<sequence>MYIAYSALRTPKNGKAKPINKQQQERYLAYRATCQKYRTEIDAIQQYIPGWMPEFKTSEG</sequence>
<protein>
    <submittedName>
        <fullName evidence="1">Uncharacterized protein</fullName>
    </submittedName>
</protein>
<reference evidence="1" key="1">
    <citation type="submission" date="2020-12" db="EMBL/GenBank/DDBJ databases">
        <title>Bacterial novel species Mucilaginibacter sp. SD-g isolated from soil.</title>
        <authorList>
            <person name="Jung H.-Y."/>
        </authorList>
    </citation>
    <scope>NUCLEOTIDE SEQUENCE</scope>
    <source>
        <strain evidence="1">SD-g</strain>
    </source>
</reference>
<dbReference type="EMBL" id="JAEHFW010000001">
    <property type="protein sequence ID" value="MBK0378607.1"/>
    <property type="molecule type" value="Genomic_DNA"/>
</dbReference>
<name>A0A934UM80_9SPHI</name>
<evidence type="ECO:0000313" key="2">
    <source>
        <dbReference type="Proteomes" id="UP000613193"/>
    </source>
</evidence>
<dbReference type="AlphaFoldDB" id="A0A934UM80"/>
<keyword evidence="2" id="KW-1185">Reference proteome</keyword>
<organism evidence="1 2">
    <name type="scientific">Mucilaginibacter segetis</name>
    <dbReference type="NCBI Taxonomy" id="2793071"/>
    <lineage>
        <taxon>Bacteria</taxon>
        <taxon>Pseudomonadati</taxon>
        <taxon>Bacteroidota</taxon>
        <taxon>Sphingobacteriia</taxon>
        <taxon>Sphingobacteriales</taxon>
        <taxon>Sphingobacteriaceae</taxon>
        <taxon>Mucilaginibacter</taxon>
    </lineage>
</organism>
<comment type="caution">
    <text evidence="1">The sequence shown here is derived from an EMBL/GenBank/DDBJ whole genome shotgun (WGS) entry which is preliminary data.</text>
</comment>